<organism evidence="2 3">
    <name type="scientific">Bifidobacterium reuteri DSM 23975</name>
    <dbReference type="NCBI Taxonomy" id="1437610"/>
    <lineage>
        <taxon>Bacteria</taxon>
        <taxon>Bacillati</taxon>
        <taxon>Actinomycetota</taxon>
        <taxon>Actinomycetes</taxon>
        <taxon>Bifidobacteriales</taxon>
        <taxon>Bifidobacteriaceae</taxon>
        <taxon>Bifidobacterium</taxon>
    </lineage>
</organism>
<dbReference type="Proteomes" id="UP000028984">
    <property type="component" value="Unassembled WGS sequence"/>
</dbReference>
<dbReference type="AlphaFoldDB" id="A0A087CSH9"/>
<keyword evidence="3" id="KW-1185">Reference proteome</keyword>
<comment type="caution">
    <text evidence="2">The sequence shown here is derived from an EMBL/GenBank/DDBJ whole genome shotgun (WGS) entry which is preliminary data.</text>
</comment>
<sequence length="90" mass="9899">MKLHRPFQDWTLENFVGLLYFVFCAFAVTAIIGLTFAAVISMGGPAPEQTVTHYVDTQGDVKRLCLAYKTGDHVDALSCDLIDPMTGDTE</sequence>
<evidence type="ECO:0000313" key="2">
    <source>
        <dbReference type="EMBL" id="KFI86229.1"/>
    </source>
</evidence>
<dbReference type="OrthoDB" id="3240515at2"/>
<keyword evidence="1" id="KW-1133">Transmembrane helix</keyword>
<proteinExistence type="predicted"/>
<keyword evidence="1" id="KW-0472">Membrane</keyword>
<dbReference type="eggNOG" id="ENOG503261S">
    <property type="taxonomic scope" value="Bacteria"/>
</dbReference>
<name>A0A087CSH9_9BIFI</name>
<evidence type="ECO:0000256" key="1">
    <source>
        <dbReference type="SAM" id="Phobius"/>
    </source>
</evidence>
<feature type="transmembrane region" description="Helical" evidence="1">
    <location>
        <begin position="20"/>
        <end position="40"/>
    </location>
</feature>
<dbReference type="EMBL" id="JGZK01000005">
    <property type="protein sequence ID" value="KFI86229.1"/>
    <property type="molecule type" value="Genomic_DNA"/>
</dbReference>
<keyword evidence="1" id="KW-0812">Transmembrane</keyword>
<accession>A0A087CSH9</accession>
<reference evidence="2 3" key="1">
    <citation type="submission" date="2014-03" db="EMBL/GenBank/DDBJ databases">
        <title>Genomics of Bifidobacteria.</title>
        <authorList>
            <person name="Ventura M."/>
            <person name="Milani C."/>
            <person name="Lugli G.A."/>
        </authorList>
    </citation>
    <scope>NUCLEOTIDE SEQUENCE [LARGE SCALE GENOMIC DNA]</scope>
    <source>
        <strain evidence="2 3">DSM 23975</strain>
    </source>
</reference>
<gene>
    <name evidence="2" type="ORF">BREU_1402</name>
</gene>
<dbReference type="RefSeq" id="WP_044090549.1">
    <property type="nucleotide sequence ID" value="NZ_JDUW01000030.1"/>
</dbReference>
<dbReference type="STRING" id="1437610.BREU_1402"/>
<protein>
    <submittedName>
        <fullName evidence="2">Tight junction protein ZO-3</fullName>
    </submittedName>
</protein>
<evidence type="ECO:0000313" key="3">
    <source>
        <dbReference type="Proteomes" id="UP000028984"/>
    </source>
</evidence>